<accession>A0A0U1LMR1</accession>
<dbReference type="SUPFAM" id="SSF51197">
    <property type="entry name" value="Clavaminate synthase-like"/>
    <property type="match status" value="1"/>
</dbReference>
<dbReference type="PANTHER" id="PTHR20883">
    <property type="entry name" value="PHYTANOYL-COA DIOXYGENASE DOMAIN CONTAINING 1"/>
    <property type="match status" value="1"/>
</dbReference>
<dbReference type="Proteomes" id="UP000054383">
    <property type="component" value="Unassembled WGS sequence"/>
</dbReference>
<organism evidence="5 6">
    <name type="scientific">Talaromyces islandicus</name>
    <name type="common">Penicillium islandicum</name>
    <dbReference type="NCBI Taxonomy" id="28573"/>
    <lineage>
        <taxon>Eukaryota</taxon>
        <taxon>Fungi</taxon>
        <taxon>Dikarya</taxon>
        <taxon>Ascomycota</taxon>
        <taxon>Pezizomycotina</taxon>
        <taxon>Eurotiomycetes</taxon>
        <taxon>Eurotiomycetidae</taxon>
        <taxon>Eurotiales</taxon>
        <taxon>Trichocomaceae</taxon>
        <taxon>Talaromyces</taxon>
        <taxon>Talaromyces sect. Islandici</taxon>
    </lineage>
</organism>
<comment type="similarity">
    <text evidence="2">Belongs to the PhyH family.</text>
</comment>
<dbReference type="InterPro" id="IPR008775">
    <property type="entry name" value="Phytyl_CoA_dOase-like"/>
</dbReference>
<proteinExistence type="inferred from homology"/>
<dbReference type="Pfam" id="PF05721">
    <property type="entry name" value="PhyH"/>
    <property type="match status" value="1"/>
</dbReference>
<dbReference type="Gene3D" id="2.60.120.620">
    <property type="entry name" value="q2cbj1_9rhob like domain"/>
    <property type="match status" value="1"/>
</dbReference>
<sequence>MSSADLDKLLGLIGATKPLPEDPVKRADIETVLRDGYVVLDGLLDEEDVKELADEVDRMTGDDPKFGRKTFEGWATIRIYSLLNKTRKFDKCCLFDRVLSLNDYFMLEGYGLSATSSIQINPGEKAQLIHYDDGYTYLPRPRPPMSTAIMIAIDEFTADNGATRMVPGSHNWDSKRVPKPEDAVPVVGKAGTVVFFLGTTWHGGGPNTTDKPRRAATVQYCQPYIRPVENQFLAVDPRRLPEIPDRIVKMMGYGILKPFIGYVDGLDPLKGARRMVDWLQRPLDAQPPAFATMT</sequence>
<keyword evidence="4" id="KW-0408">Iron</keyword>
<dbReference type="GO" id="GO:0046872">
    <property type="term" value="F:metal ion binding"/>
    <property type="evidence" value="ECO:0007669"/>
    <property type="project" value="UniProtKB-KW"/>
</dbReference>
<evidence type="ECO:0000313" key="6">
    <source>
        <dbReference type="Proteomes" id="UP000054383"/>
    </source>
</evidence>
<keyword evidence="6" id="KW-1185">Reference proteome</keyword>
<evidence type="ECO:0000256" key="4">
    <source>
        <dbReference type="ARBA" id="ARBA00023004"/>
    </source>
</evidence>
<name>A0A0U1LMR1_TALIS</name>
<evidence type="ECO:0000256" key="2">
    <source>
        <dbReference type="ARBA" id="ARBA00005830"/>
    </source>
</evidence>
<evidence type="ECO:0000256" key="3">
    <source>
        <dbReference type="ARBA" id="ARBA00022723"/>
    </source>
</evidence>
<evidence type="ECO:0008006" key="7">
    <source>
        <dbReference type="Google" id="ProtNLM"/>
    </source>
</evidence>
<dbReference type="PANTHER" id="PTHR20883:SF15">
    <property type="entry name" value="PHYTANOYL-COA DIOXYGENASE DOMAIN-CONTAINING PROTEIN 1"/>
    <property type="match status" value="1"/>
</dbReference>
<dbReference type="EMBL" id="CVMT01000001">
    <property type="protein sequence ID" value="CRG83580.1"/>
    <property type="molecule type" value="Genomic_DNA"/>
</dbReference>
<dbReference type="AlphaFoldDB" id="A0A0U1LMR1"/>
<dbReference type="OMA" id="AATIQYC"/>
<gene>
    <name evidence="5" type="ORF">PISL3812_00933</name>
</gene>
<dbReference type="OrthoDB" id="445007at2759"/>
<protein>
    <recommendedName>
        <fullName evidence="7">Phytanoyl-CoA dioxygenase</fullName>
    </recommendedName>
</protein>
<comment type="cofactor">
    <cofactor evidence="1">
        <name>Fe cation</name>
        <dbReference type="ChEBI" id="CHEBI:24875"/>
    </cofactor>
</comment>
<keyword evidence="3" id="KW-0479">Metal-binding</keyword>
<reference evidence="5 6" key="1">
    <citation type="submission" date="2015-04" db="EMBL/GenBank/DDBJ databases">
        <authorList>
            <person name="Syromyatnikov M.Y."/>
            <person name="Popov V.N."/>
        </authorList>
    </citation>
    <scope>NUCLEOTIDE SEQUENCE [LARGE SCALE GENOMIC DNA]</scope>
    <source>
        <strain evidence="5">WF-38-12</strain>
    </source>
</reference>
<evidence type="ECO:0000256" key="1">
    <source>
        <dbReference type="ARBA" id="ARBA00001962"/>
    </source>
</evidence>
<evidence type="ECO:0000313" key="5">
    <source>
        <dbReference type="EMBL" id="CRG83580.1"/>
    </source>
</evidence>
<dbReference type="STRING" id="28573.A0A0U1LMR1"/>